<dbReference type="RefSeq" id="WP_181023714.1">
    <property type="nucleotide sequence ID" value="NZ_FNUX01000001.1"/>
</dbReference>
<dbReference type="EMBL" id="FNUX01000001">
    <property type="protein sequence ID" value="SEF41013.1"/>
    <property type="molecule type" value="Genomic_DNA"/>
</dbReference>
<evidence type="ECO:0000313" key="1">
    <source>
        <dbReference type="EMBL" id="SEF41013.1"/>
    </source>
</evidence>
<organism evidence="1 2">
    <name type="scientific">Nitrosomonas ureae</name>
    <dbReference type="NCBI Taxonomy" id="44577"/>
    <lineage>
        <taxon>Bacteria</taxon>
        <taxon>Pseudomonadati</taxon>
        <taxon>Pseudomonadota</taxon>
        <taxon>Betaproteobacteria</taxon>
        <taxon>Nitrosomonadales</taxon>
        <taxon>Nitrosomonadaceae</taxon>
        <taxon>Nitrosomonas</taxon>
    </lineage>
</organism>
<dbReference type="AlphaFoldDB" id="A0A1H5RRS4"/>
<name>A0A1H5RRS4_9PROT</name>
<evidence type="ECO:0000313" key="2">
    <source>
        <dbReference type="Proteomes" id="UP000236753"/>
    </source>
</evidence>
<gene>
    <name evidence="1" type="ORF">SAMN05216334_101196</name>
</gene>
<proteinExistence type="predicted"/>
<accession>A0A1H5RRS4</accession>
<dbReference type="Proteomes" id="UP000236753">
    <property type="component" value="Unassembled WGS sequence"/>
</dbReference>
<protein>
    <recommendedName>
        <fullName evidence="3">Transposase DDE domain-containing protein</fullName>
    </recommendedName>
</protein>
<sequence length="70" mass="8000">MSTSCTGTFTITPENKDELMRQKAQRRQGYRERIPIEGKFGQGKYGYRINNIRTGALIHLSHGLIVTSWS</sequence>
<reference evidence="1 2" key="1">
    <citation type="submission" date="2016-10" db="EMBL/GenBank/DDBJ databases">
        <authorList>
            <person name="de Groot N.N."/>
        </authorList>
    </citation>
    <scope>NUCLEOTIDE SEQUENCE [LARGE SCALE GENOMIC DNA]</scope>
    <source>
        <strain evidence="1 2">Nm13</strain>
    </source>
</reference>
<evidence type="ECO:0008006" key="3">
    <source>
        <dbReference type="Google" id="ProtNLM"/>
    </source>
</evidence>